<dbReference type="Pfam" id="PF00702">
    <property type="entry name" value="Hydrolase"/>
    <property type="match status" value="1"/>
</dbReference>
<dbReference type="SFLD" id="SFLDG01129">
    <property type="entry name" value="C1.5:_HAD__Beta-PGM__Phosphata"/>
    <property type="match status" value="1"/>
</dbReference>
<dbReference type="InterPro" id="IPR023214">
    <property type="entry name" value="HAD_sf"/>
</dbReference>
<evidence type="ECO:0000313" key="1">
    <source>
        <dbReference type="EMBL" id="JAC49601.1"/>
    </source>
</evidence>
<dbReference type="KEGG" id="bdr:105231269"/>
<dbReference type="InterPro" id="IPR036412">
    <property type="entry name" value="HAD-like_sf"/>
</dbReference>
<protein>
    <submittedName>
        <fullName evidence="1">Rhythmically expressed 2 protein</fullName>
    </submittedName>
</protein>
<dbReference type="InterPro" id="IPR011949">
    <property type="entry name" value="HAD-SF_hydro_IA_REG-2-like"/>
</dbReference>
<dbReference type="RefSeq" id="XP_019847740.2">
    <property type="nucleotide sequence ID" value="XM_019992181.3"/>
</dbReference>
<dbReference type="Gene3D" id="1.10.150.720">
    <property type="entry name" value="Haloacid dehalogenase-like hydrolase"/>
    <property type="match status" value="1"/>
</dbReference>
<sequence length="276" mass="31840">MSSALGRIRLITFDVTNTLLQFRGSPGKQYGEIGALFGVLCDNAELAQNFKANWNIMNRKYPNFGRNSRISWQQWWHQLIGNTFSDSGSLIPEEKLSSLANHLLELYKTSLCWQHCNGSVDLLNYLRLQQQLAANHHDNDVDDNHSSHKSQIALGVISNFDPRLDTLLRNMKIKHYFDFTINSYDSNVEKPSPEIFDLAMKFSNLENLKPEECLHIGDGPTTDYLAAKNVGWNAALIHEKTINYLIKKYGDKIEDQFVFQSLYDFHKKFSNNFINW</sequence>
<dbReference type="InterPro" id="IPR044924">
    <property type="entry name" value="HAD-SF_hydro_IA_REG-2-like_cap"/>
</dbReference>
<gene>
    <name evidence="1" type="primary">REG2</name>
</gene>
<dbReference type="SUPFAM" id="SSF56784">
    <property type="entry name" value="HAD-like"/>
    <property type="match status" value="1"/>
</dbReference>
<proteinExistence type="predicted"/>
<dbReference type="InterPro" id="IPR006439">
    <property type="entry name" value="HAD-SF_hydro_IA"/>
</dbReference>
<organism evidence="1">
    <name type="scientific">Bactrocera dorsalis</name>
    <name type="common">Oriental fruit fly</name>
    <name type="synonym">Dacus dorsalis</name>
    <dbReference type="NCBI Taxonomy" id="27457"/>
    <lineage>
        <taxon>Eukaryota</taxon>
        <taxon>Metazoa</taxon>
        <taxon>Ecdysozoa</taxon>
        <taxon>Arthropoda</taxon>
        <taxon>Hexapoda</taxon>
        <taxon>Insecta</taxon>
        <taxon>Pterygota</taxon>
        <taxon>Neoptera</taxon>
        <taxon>Endopterygota</taxon>
        <taxon>Diptera</taxon>
        <taxon>Brachycera</taxon>
        <taxon>Muscomorpha</taxon>
        <taxon>Tephritoidea</taxon>
        <taxon>Tephritidae</taxon>
        <taxon>Bactrocera</taxon>
        <taxon>Bactrocera</taxon>
    </lineage>
</organism>
<dbReference type="PANTHER" id="PTHR46191">
    <property type="match status" value="1"/>
</dbReference>
<name>A0A034W200_BACDO</name>
<dbReference type="AlphaFoldDB" id="A0A034W200"/>
<dbReference type="Gene3D" id="3.40.50.1000">
    <property type="entry name" value="HAD superfamily/HAD-like"/>
    <property type="match status" value="1"/>
</dbReference>
<dbReference type="NCBIfam" id="TIGR01549">
    <property type="entry name" value="HAD-SF-IA-v1"/>
    <property type="match status" value="1"/>
</dbReference>
<dbReference type="OrthoDB" id="444127at2759"/>
<dbReference type="PANTHER" id="PTHR46191:SF2">
    <property type="entry name" value="HALOACID DEHALOGENASE-LIKE HYDROLASE DOMAIN-CONTAINING PROTEIN 3"/>
    <property type="match status" value="1"/>
</dbReference>
<accession>A0A034W200</accession>
<dbReference type="EMBL" id="GAKP01009351">
    <property type="protein sequence ID" value="JAC49601.1"/>
    <property type="molecule type" value="Transcribed_RNA"/>
</dbReference>
<dbReference type="SFLD" id="SFLDS00003">
    <property type="entry name" value="Haloacid_Dehalogenase"/>
    <property type="match status" value="1"/>
</dbReference>
<dbReference type="CDD" id="cd16415">
    <property type="entry name" value="HAD_dREG-2_like"/>
    <property type="match status" value="1"/>
</dbReference>
<dbReference type="InterPro" id="IPR051828">
    <property type="entry name" value="HAD-like_hydrolase_domain"/>
</dbReference>
<dbReference type="NCBIfam" id="TIGR02252">
    <property type="entry name" value="DREG-2"/>
    <property type="match status" value="1"/>
</dbReference>
<reference evidence="1" key="1">
    <citation type="journal article" date="2014" name="BMC Genomics">
        <title>Characterizing the developmental transcriptome of the oriental fruit fly, Bactrocera dorsalis (Diptera: Tephritidae) through comparative genomic analysis with Drosophila melanogaster utilizing modENCODE datasets.</title>
        <authorList>
            <person name="Geib S.M."/>
            <person name="Calla B."/>
            <person name="Hall B."/>
            <person name="Hou S."/>
            <person name="Manoukis N.C."/>
        </authorList>
    </citation>
    <scope>NUCLEOTIDE SEQUENCE</scope>
    <source>
        <strain evidence="1">Punador</strain>
    </source>
</reference>
<dbReference type="GO" id="GO:0005634">
    <property type="term" value="C:nucleus"/>
    <property type="evidence" value="ECO:0007669"/>
    <property type="project" value="TreeGrafter"/>
</dbReference>